<evidence type="ECO:0000256" key="3">
    <source>
        <dbReference type="ARBA" id="ARBA00022737"/>
    </source>
</evidence>
<dbReference type="GO" id="GO:0005829">
    <property type="term" value="C:cytosol"/>
    <property type="evidence" value="ECO:0007669"/>
    <property type="project" value="UniProtKB-ARBA"/>
</dbReference>
<dbReference type="Pfam" id="PF05287">
    <property type="entry name" value="PMG"/>
    <property type="match status" value="1"/>
</dbReference>
<dbReference type="GO" id="GO:0005198">
    <property type="term" value="F:structural molecule activity"/>
    <property type="evidence" value="ECO:0007669"/>
    <property type="project" value="InterPro"/>
</dbReference>
<proteinExistence type="inferred from homology"/>
<evidence type="ECO:0000313" key="8">
    <source>
        <dbReference type="Proteomes" id="UP000029965"/>
    </source>
</evidence>
<dbReference type="Proteomes" id="UP000029965">
    <property type="component" value="Chromosome 2"/>
</dbReference>
<evidence type="ECO:0000256" key="5">
    <source>
        <dbReference type="ARBA" id="ARBA00034495"/>
    </source>
</evidence>
<accession>A0A0D9SBI4</accession>
<dbReference type="Ensembl" id="ENSCSAT00000018791.1">
    <property type="protein sequence ID" value="ENSCSAP00000018223.1"/>
    <property type="gene ID" value="ENSCSAG00000018701.1"/>
</dbReference>
<dbReference type="PANTHER" id="PTHR23260:SF7">
    <property type="entry name" value="KERATIN-ASSOCIATED PROTEIN 26-1"/>
    <property type="match status" value="1"/>
</dbReference>
<comment type="similarity">
    <text evidence="5 6">Belongs to the PMG family.</text>
</comment>
<dbReference type="AlphaFoldDB" id="A0A0D9SBI4"/>
<evidence type="ECO:0000256" key="1">
    <source>
        <dbReference type="ARBA" id="ARBA00003327"/>
    </source>
</evidence>
<sequence>MSCPNYCSGNCSSGSLRTSCHIPLTSIALCPTNVSCGDVLCLPTSCQDPTWLTDNCQETCGEPTSCQPAHCETGNLETSCGSSTAYYVPRPCQGSSFLPASSFISSSCLPLSCRPQSYVSSGYRPLRLLLNSYQPIGGCVPSGCRPQSCFSNSCQPQNLLTSGCRPSSCLAYGPQTLHVVSSSLRPLRPLFSGCQPLTHVFNTCRPSCSGL</sequence>
<name>A0A0D9SBI4_CHLSB</name>
<dbReference type="OMA" id="SSQDHTW"/>
<evidence type="ECO:0000256" key="6">
    <source>
        <dbReference type="RuleBase" id="RU369044"/>
    </source>
</evidence>
<dbReference type="EMBL" id="AQIB01142271">
    <property type="status" value="NOT_ANNOTATED_CDS"/>
    <property type="molecule type" value="Genomic_DNA"/>
</dbReference>
<dbReference type="STRING" id="60711.ENSCSAP00000018223"/>
<dbReference type="GeneTree" id="ENSGT00730000111511"/>
<keyword evidence="4 6" id="KW-0416">Keratin</keyword>
<comment type="function">
    <text evidence="1 6">In the hair cortex, hair keratin intermediate filaments are embedded in an interfilamentous matrix, consisting of hair keratin-associated proteins (KRTAP), which are essential for the formation of a rigid and resistant hair shaft through their extensive disulfide bond cross-linking with abundant cysteine residues of hair keratins. The matrix proteins include the high-sulfur and high-glycine-tyrosine keratins.</text>
</comment>
<gene>
    <name evidence="7" type="primary">KRTAP26-1</name>
</gene>
<reference evidence="7 8" key="1">
    <citation type="submission" date="2014-03" db="EMBL/GenBank/DDBJ databases">
        <authorList>
            <person name="Warren W."/>
            <person name="Wilson R.K."/>
        </authorList>
    </citation>
    <scope>NUCLEOTIDE SEQUENCE</scope>
</reference>
<dbReference type="InterPro" id="IPR007951">
    <property type="entry name" value="KRTAP_PMG"/>
</dbReference>
<keyword evidence="3" id="KW-0677">Repeat</keyword>
<organism evidence="7 8">
    <name type="scientific">Chlorocebus sabaeus</name>
    <name type="common">Green monkey</name>
    <name type="synonym">Simia sabaea</name>
    <dbReference type="NCBI Taxonomy" id="60711"/>
    <lineage>
        <taxon>Eukaryota</taxon>
        <taxon>Metazoa</taxon>
        <taxon>Chordata</taxon>
        <taxon>Craniata</taxon>
        <taxon>Vertebrata</taxon>
        <taxon>Euteleostomi</taxon>
        <taxon>Mammalia</taxon>
        <taxon>Eutheria</taxon>
        <taxon>Euarchontoglires</taxon>
        <taxon>Primates</taxon>
        <taxon>Haplorrhini</taxon>
        <taxon>Catarrhini</taxon>
        <taxon>Cercopithecidae</taxon>
        <taxon>Cercopithecinae</taxon>
        <taxon>Chlorocebus</taxon>
    </lineage>
</organism>
<protein>
    <recommendedName>
        <fullName evidence="6">Keratin-associated protein</fullName>
    </recommendedName>
</protein>
<dbReference type="PANTHER" id="PTHR23260">
    <property type="entry name" value="KERATIN ASSOCIATED PROTEIN 3-3-RELATED"/>
    <property type="match status" value="1"/>
</dbReference>
<evidence type="ECO:0000256" key="4">
    <source>
        <dbReference type="ARBA" id="ARBA00022744"/>
    </source>
</evidence>
<dbReference type="eggNOG" id="ENOG502SVJ1">
    <property type="taxonomic scope" value="Eukaryota"/>
</dbReference>
<dbReference type="Bgee" id="ENSCSAG00000018701">
    <property type="expression patterns" value="Expressed in blood"/>
</dbReference>
<reference evidence="7" key="2">
    <citation type="submission" date="2025-08" db="UniProtKB">
        <authorList>
            <consortium name="Ensembl"/>
        </authorList>
    </citation>
    <scope>IDENTIFICATION</scope>
</reference>
<comment type="subunit">
    <text evidence="2 6">Interacts with hair keratins.</text>
</comment>
<evidence type="ECO:0000313" key="7">
    <source>
        <dbReference type="Ensembl" id="ENSCSAP00000018223.1"/>
    </source>
</evidence>
<evidence type="ECO:0000256" key="2">
    <source>
        <dbReference type="ARBA" id="ARBA00011662"/>
    </source>
</evidence>
<reference evidence="7" key="3">
    <citation type="submission" date="2025-09" db="UniProtKB">
        <authorList>
            <consortium name="Ensembl"/>
        </authorList>
    </citation>
    <scope>IDENTIFICATION</scope>
</reference>
<dbReference type="GO" id="GO:0045095">
    <property type="term" value="C:keratin filament"/>
    <property type="evidence" value="ECO:0007669"/>
    <property type="project" value="UniProtKB-UniRule"/>
</dbReference>
<keyword evidence="8" id="KW-1185">Reference proteome</keyword>
<dbReference type="InterPro" id="IPR007659">
    <property type="entry name" value="Keratin_matx"/>
</dbReference>